<protein>
    <submittedName>
        <fullName evidence="11">ABC transporter ATP-binding protein</fullName>
    </submittedName>
</protein>
<feature type="transmembrane region" description="Helical" evidence="8">
    <location>
        <begin position="156"/>
        <end position="175"/>
    </location>
</feature>
<dbReference type="InterPro" id="IPR011527">
    <property type="entry name" value="ABC1_TM_dom"/>
</dbReference>
<evidence type="ECO:0000259" key="9">
    <source>
        <dbReference type="PROSITE" id="PS50893"/>
    </source>
</evidence>
<dbReference type="Pfam" id="PF00005">
    <property type="entry name" value="ABC_tran"/>
    <property type="match status" value="1"/>
</dbReference>
<feature type="transmembrane region" description="Helical" evidence="8">
    <location>
        <begin position="248"/>
        <end position="266"/>
    </location>
</feature>
<feature type="transmembrane region" description="Helical" evidence="8">
    <location>
        <begin position="131"/>
        <end position="150"/>
    </location>
</feature>
<evidence type="ECO:0000256" key="1">
    <source>
        <dbReference type="ARBA" id="ARBA00004651"/>
    </source>
</evidence>
<dbReference type="InterPro" id="IPR003593">
    <property type="entry name" value="AAA+_ATPase"/>
</dbReference>
<sequence>MHLVFKHNKFRNLMLIVFSILIAVLPAIITSIEAFAIDALLGKIKINELNNFSMFLIFIVFIAFLEIVILISNYFWNSLYNKNNIYFSKSVARDFINQYKNVSAGEIKKYSSADAYNHVIHNSDNYYFNRFISLVNIITSVIFIIILIIIFSINSWITLIIFIIVSIIISIPNIVSFKNTQSGIESGQKAFNDLIDKTNELLEGYSQFYFNNKTHLVENFLAKYIYEFYFGSYQGSKMEVKNKFFSKNFIEILEYTGVIVLLFIYSQNYFNVSIGSVYIFRKALSTNATTNLFNLFTNIRTYYASKNLETMFDLKIEQDKKTIKTIDLSEINLKNLTYKVEDKIILNNFNYSFKKGKKYLIIGESGSGKSTILQLILGNIDNYEGKIEFTNVDIKNIKDSAIKEHISYLDSSGFVYDDNIYNNLSLGKAKLEKANKILKFLNLDPELEEEIKDKNFDSFNNLSISQKQRLAFARLLYFDKDYLLLDESFSNVNKEQFEELLEKIIKTDKTIIYISHQLEDKDKKHFDFIIDFDQINKKMQIN</sequence>
<comment type="subcellular location">
    <subcellularLocation>
        <location evidence="1">Cell membrane</location>
        <topology evidence="1">Multi-pass membrane protein</topology>
    </subcellularLocation>
</comment>
<keyword evidence="4" id="KW-0547">Nucleotide-binding</keyword>
<keyword evidence="5 11" id="KW-0067">ATP-binding</keyword>
<evidence type="ECO:0000256" key="7">
    <source>
        <dbReference type="ARBA" id="ARBA00023136"/>
    </source>
</evidence>
<dbReference type="PROSITE" id="PS50893">
    <property type="entry name" value="ABC_TRANSPORTER_2"/>
    <property type="match status" value="1"/>
</dbReference>
<feature type="domain" description="ABC transmembrane type-1" evidence="10">
    <location>
        <begin position="13"/>
        <end position="280"/>
    </location>
</feature>
<evidence type="ECO:0000313" key="12">
    <source>
        <dbReference type="Proteomes" id="UP001179842"/>
    </source>
</evidence>
<comment type="similarity">
    <text evidence="2">Belongs to the ABC transporter superfamily.</text>
</comment>
<dbReference type="CDD" id="cd03228">
    <property type="entry name" value="ABCC_MRP_Like"/>
    <property type="match status" value="1"/>
</dbReference>
<evidence type="ECO:0000256" key="5">
    <source>
        <dbReference type="ARBA" id="ARBA00022840"/>
    </source>
</evidence>
<keyword evidence="7 8" id="KW-0472">Membrane</keyword>
<gene>
    <name evidence="11" type="ORF">QEG99_03450</name>
</gene>
<dbReference type="InterPro" id="IPR039421">
    <property type="entry name" value="Type_1_exporter"/>
</dbReference>
<proteinExistence type="inferred from homology"/>
<feature type="transmembrane region" description="Helical" evidence="8">
    <location>
        <begin position="52"/>
        <end position="76"/>
    </location>
</feature>
<dbReference type="SUPFAM" id="SSF90123">
    <property type="entry name" value="ABC transporter transmembrane region"/>
    <property type="match status" value="1"/>
</dbReference>
<evidence type="ECO:0000259" key="10">
    <source>
        <dbReference type="PROSITE" id="PS50929"/>
    </source>
</evidence>
<dbReference type="PROSITE" id="PS50929">
    <property type="entry name" value="ABC_TM1F"/>
    <property type="match status" value="1"/>
</dbReference>
<dbReference type="Gene3D" id="1.20.1560.10">
    <property type="entry name" value="ABC transporter type 1, transmembrane domain"/>
    <property type="match status" value="1"/>
</dbReference>
<dbReference type="EMBL" id="CP122979">
    <property type="protein sequence ID" value="WGI36494.1"/>
    <property type="molecule type" value="Genomic_DNA"/>
</dbReference>
<keyword evidence="12" id="KW-1185">Reference proteome</keyword>
<evidence type="ECO:0000256" key="4">
    <source>
        <dbReference type="ARBA" id="ARBA00022741"/>
    </source>
</evidence>
<reference evidence="11" key="1">
    <citation type="submission" date="2023-04" db="EMBL/GenBank/DDBJ databases">
        <title>Completed genome of Mycoplasma lagogenitalium type strain 12MS.</title>
        <authorList>
            <person name="Spergser J."/>
        </authorList>
    </citation>
    <scope>NUCLEOTIDE SEQUENCE</scope>
    <source>
        <strain evidence="11">12MS</strain>
    </source>
</reference>
<feature type="transmembrane region" description="Helical" evidence="8">
    <location>
        <begin position="12"/>
        <end position="32"/>
    </location>
</feature>
<evidence type="ECO:0000256" key="6">
    <source>
        <dbReference type="ARBA" id="ARBA00022989"/>
    </source>
</evidence>
<accession>A0ABY8LTB7</accession>
<evidence type="ECO:0000256" key="2">
    <source>
        <dbReference type="ARBA" id="ARBA00005417"/>
    </source>
</evidence>
<dbReference type="SMART" id="SM00382">
    <property type="entry name" value="AAA"/>
    <property type="match status" value="1"/>
</dbReference>
<feature type="domain" description="ABC transporter" evidence="9">
    <location>
        <begin position="331"/>
        <end position="542"/>
    </location>
</feature>
<name>A0ABY8LTB7_9BACT</name>
<dbReference type="PANTHER" id="PTHR24221">
    <property type="entry name" value="ATP-BINDING CASSETTE SUB-FAMILY B"/>
    <property type="match status" value="1"/>
</dbReference>
<evidence type="ECO:0000256" key="8">
    <source>
        <dbReference type="SAM" id="Phobius"/>
    </source>
</evidence>
<dbReference type="RefSeq" id="WP_280101795.1">
    <property type="nucleotide sequence ID" value="NZ_CP122979.1"/>
</dbReference>
<keyword evidence="3 8" id="KW-0812">Transmembrane</keyword>
<dbReference type="SUPFAM" id="SSF52540">
    <property type="entry name" value="P-loop containing nucleoside triphosphate hydrolases"/>
    <property type="match status" value="1"/>
</dbReference>
<dbReference type="InterPro" id="IPR003439">
    <property type="entry name" value="ABC_transporter-like_ATP-bd"/>
</dbReference>
<dbReference type="InterPro" id="IPR027417">
    <property type="entry name" value="P-loop_NTPase"/>
</dbReference>
<dbReference type="Proteomes" id="UP001179842">
    <property type="component" value="Chromosome"/>
</dbReference>
<keyword evidence="6 8" id="KW-1133">Transmembrane helix</keyword>
<evidence type="ECO:0000256" key="3">
    <source>
        <dbReference type="ARBA" id="ARBA00022692"/>
    </source>
</evidence>
<dbReference type="GO" id="GO:0005524">
    <property type="term" value="F:ATP binding"/>
    <property type="evidence" value="ECO:0007669"/>
    <property type="project" value="UniProtKB-KW"/>
</dbReference>
<dbReference type="InterPro" id="IPR036640">
    <property type="entry name" value="ABC1_TM_sf"/>
</dbReference>
<dbReference type="PANTHER" id="PTHR24221:SF654">
    <property type="entry name" value="ATP-BINDING CASSETTE SUB-FAMILY B MEMBER 6"/>
    <property type="match status" value="1"/>
</dbReference>
<organism evidence="11 12">
    <name type="scientific">Mesomycoplasma lagogenitalium</name>
    <dbReference type="NCBI Taxonomy" id="171286"/>
    <lineage>
        <taxon>Bacteria</taxon>
        <taxon>Bacillati</taxon>
        <taxon>Mycoplasmatota</taxon>
        <taxon>Mycoplasmoidales</taxon>
        <taxon>Metamycoplasmataceae</taxon>
        <taxon>Mesomycoplasma</taxon>
    </lineage>
</organism>
<evidence type="ECO:0000313" key="11">
    <source>
        <dbReference type="EMBL" id="WGI36494.1"/>
    </source>
</evidence>
<dbReference type="Gene3D" id="3.40.50.300">
    <property type="entry name" value="P-loop containing nucleotide triphosphate hydrolases"/>
    <property type="match status" value="1"/>
</dbReference>